<dbReference type="Proteomes" id="UP001501710">
    <property type="component" value="Unassembled WGS sequence"/>
</dbReference>
<dbReference type="InterPro" id="IPR000682">
    <property type="entry name" value="PCMT"/>
</dbReference>
<gene>
    <name evidence="12" type="primary">tgmC_2</name>
    <name evidence="12" type="ORF">GCM10022254_30980</name>
</gene>
<keyword evidence="6 12" id="KW-0489">Methyltransferase</keyword>
<sequence>MNEKELRQRLARELQETGDLRTRQWRAAVETIPRHLFLPEFFRPITTPQGMEWEPVTPKSIGTDEWIALTYENQTWVTQIDVHLHPGDTERPIPAGNPTSSSTLPGLVVAMLEDLDVTDDSRVLEIGTGTGYSTALLCERVGAENVVSIETDAGLAARAARAIHQTGHNPLLITGNGLDGFPQREPYDRIIATCSVRHIPAAWISQSKPGTTILTTLSGWQYGSGYAKLTVSSDGTASGRFLPNTYSFMLARPHMPPTVNIGDTKGIDASESRPAVISPETLHTWTAQFIAQLAAPQAQCVGKSVDGGPMVDYYVDDTGSIASLTPQGNGITLVREIGPVALWSSIEKAIADWRDIGSPEIEEFRIKVTPNEQVVFMPGQHSLMWQLPR</sequence>
<dbReference type="SUPFAM" id="SSF53335">
    <property type="entry name" value="S-adenosyl-L-methionine-dependent methyltransferases"/>
    <property type="match status" value="1"/>
</dbReference>
<evidence type="ECO:0000256" key="4">
    <source>
        <dbReference type="ARBA" id="ARBA00013346"/>
    </source>
</evidence>
<protein>
    <recommendedName>
        <fullName evidence="4">Protein-L-isoaspartate O-methyltransferase</fullName>
        <ecNumber evidence="3">2.1.1.77</ecNumber>
    </recommendedName>
    <alternativeName>
        <fullName evidence="11">L-isoaspartyl protein carboxyl methyltransferase</fullName>
    </alternativeName>
    <alternativeName>
        <fullName evidence="9">Protein L-isoaspartyl methyltransferase</fullName>
    </alternativeName>
    <alternativeName>
        <fullName evidence="10">Protein-beta-aspartate methyltransferase</fullName>
    </alternativeName>
</protein>
<proteinExistence type="inferred from homology"/>
<keyword evidence="13" id="KW-1185">Reference proteome</keyword>
<evidence type="ECO:0000256" key="3">
    <source>
        <dbReference type="ARBA" id="ARBA00011890"/>
    </source>
</evidence>
<accession>A0ABP8C1P9</accession>
<dbReference type="GO" id="GO:0008168">
    <property type="term" value="F:methyltransferase activity"/>
    <property type="evidence" value="ECO:0007669"/>
    <property type="project" value="UniProtKB-KW"/>
</dbReference>
<dbReference type="PANTHER" id="PTHR11579">
    <property type="entry name" value="PROTEIN-L-ISOASPARTATE O-METHYLTRANSFERASE"/>
    <property type="match status" value="1"/>
</dbReference>
<dbReference type="EMBL" id="BAABAS010000006">
    <property type="protein sequence ID" value="GAA4232055.1"/>
    <property type="molecule type" value="Genomic_DNA"/>
</dbReference>
<dbReference type="CDD" id="cd02440">
    <property type="entry name" value="AdoMet_MTases"/>
    <property type="match status" value="1"/>
</dbReference>
<dbReference type="InterPro" id="IPR029063">
    <property type="entry name" value="SAM-dependent_MTases_sf"/>
</dbReference>
<keyword evidence="5" id="KW-0963">Cytoplasm</keyword>
<reference evidence="13" key="1">
    <citation type="journal article" date="2019" name="Int. J. Syst. Evol. Microbiol.">
        <title>The Global Catalogue of Microorganisms (GCM) 10K type strain sequencing project: providing services to taxonomists for standard genome sequencing and annotation.</title>
        <authorList>
            <consortium name="The Broad Institute Genomics Platform"/>
            <consortium name="The Broad Institute Genome Sequencing Center for Infectious Disease"/>
            <person name="Wu L."/>
            <person name="Ma J."/>
        </authorList>
    </citation>
    <scope>NUCLEOTIDE SEQUENCE [LARGE SCALE GENOMIC DNA]</scope>
    <source>
        <strain evidence="13">JCM 17440</strain>
    </source>
</reference>
<evidence type="ECO:0000313" key="13">
    <source>
        <dbReference type="Proteomes" id="UP001501710"/>
    </source>
</evidence>
<dbReference type="Gene3D" id="3.40.50.150">
    <property type="entry name" value="Vaccinia Virus protein VP39"/>
    <property type="match status" value="1"/>
</dbReference>
<evidence type="ECO:0000256" key="2">
    <source>
        <dbReference type="ARBA" id="ARBA00005369"/>
    </source>
</evidence>
<evidence type="ECO:0000256" key="5">
    <source>
        <dbReference type="ARBA" id="ARBA00022490"/>
    </source>
</evidence>
<evidence type="ECO:0000256" key="9">
    <source>
        <dbReference type="ARBA" id="ARBA00030757"/>
    </source>
</evidence>
<name>A0ABP8C1P9_9ACTN</name>
<comment type="similarity">
    <text evidence="2">Belongs to the methyltransferase superfamily. L-isoaspartyl/D-aspartyl protein methyltransferase family.</text>
</comment>
<keyword evidence="8" id="KW-0949">S-adenosyl-L-methionine</keyword>
<evidence type="ECO:0000256" key="11">
    <source>
        <dbReference type="ARBA" id="ARBA00031350"/>
    </source>
</evidence>
<dbReference type="InterPro" id="IPR026448">
    <property type="entry name" value="Methyltr_grasp"/>
</dbReference>
<dbReference type="NCBIfam" id="TIGR04188">
    <property type="entry name" value="methyltr_grsp"/>
    <property type="match status" value="1"/>
</dbReference>
<evidence type="ECO:0000313" key="12">
    <source>
        <dbReference type="EMBL" id="GAA4232055.1"/>
    </source>
</evidence>
<dbReference type="EC" id="2.1.1.77" evidence="3"/>
<evidence type="ECO:0000256" key="6">
    <source>
        <dbReference type="ARBA" id="ARBA00022603"/>
    </source>
</evidence>
<dbReference type="RefSeq" id="WP_344896503.1">
    <property type="nucleotide sequence ID" value="NZ_BAABAS010000006.1"/>
</dbReference>
<dbReference type="Pfam" id="PF01135">
    <property type="entry name" value="PCMT"/>
    <property type="match status" value="1"/>
</dbReference>
<evidence type="ECO:0000256" key="10">
    <source>
        <dbReference type="ARBA" id="ARBA00031323"/>
    </source>
</evidence>
<comment type="subcellular location">
    <subcellularLocation>
        <location evidence="1">Cytoplasm</location>
    </subcellularLocation>
</comment>
<dbReference type="PANTHER" id="PTHR11579:SF0">
    <property type="entry name" value="PROTEIN-L-ISOASPARTATE(D-ASPARTATE) O-METHYLTRANSFERASE"/>
    <property type="match status" value="1"/>
</dbReference>
<evidence type="ECO:0000256" key="7">
    <source>
        <dbReference type="ARBA" id="ARBA00022679"/>
    </source>
</evidence>
<comment type="caution">
    <text evidence="12">The sequence shown here is derived from an EMBL/GenBank/DDBJ whole genome shotgun (WGS) entry which is preliminary data.</text>
</comment>
<organism evidence="12 13">
    <name type="scientific">Actinomadura meridiana</name>
    <dbReference type="NCBI Taxonomy" id="559626"/>
    <lineage>
        <taxon>Bacteria</taxon>
        <taxon>Bacillati</taxon>
        <taxon>Actinomycetota</taxon>
        <taxon>Actinomycetes</taxon>
        <taxon>Streptosporangiales</taxon>
        <taxon>Thermomonosporaceae</taxon>
        <taxon>Actinomadura</taxon>
    </lineage>
</organism>
<keyword evidence="7" id="KW-0808">Transferase</keyword>
<evidence type="ECO:0000256" key="1">
    <source>
        <dbReference type="ARBA" id="ARBA00004496"/>
    </source>
</evidence>
<evidence type="ECO:0000256" key="8">
    <source>
        <dbReference type="ARBA" id="ARBA00022691"/>
    </source>
</evidence>
<dbReference type="GO" id="GO:0032259">
    <property type="term" value="P:methylation"/>
    <property type="evidence" value="ECO:0007669"/>
    <property type="project" value="UniProtKB-KW"/>
</dbReference>